<dbReference type="Gramene" id="PHT70912">
    <property type="protein sequence ID" value="PHT70912"/>
    <property type="gene ID" value="T459_26016"/>
</dbReference>
<dbReference type="STRING" id="4072.A0A2G2YME3"/>
<dbReference type="SUPFAM" id="SSF55315">
    <property type="entry name" value="L30e-like"/>
    <property type="match status" value="1"/>
</dbReference>
<dbReference type="GO" id="GO:0003747">
    <property type="term" value="F:translation release factor activity"/>
    <property type="evidence" value="ECO:0007669"/>
    <property type="project" value="InterPro"/>
</dbReference>
<name>A0A2G2YME3_CAPAN</name>
<sequence>MNLFYSKDCSPDLIGHADVRHLNKEQDTVRTLFPDPNTNIELEIQDNYDYMTGFVNEYRIFGCNLEFITTKSQEGSQFSRGLDGIGGILRYQLDVRAFDNLSDDGEIYEDSE</sequence>
<evidence type="ECO:0000313" key="2">
    <source>
        <dbReference type="EMBL" id="PHT70912.1"/>
    </source>
</evidence>
<proteinExistence type="predicted"/>
<evidence type="ECO:0000313" key="3">
    <source>
        <dbReference type="Proteomes" id="UP000222542"/>
    </source>
</evidence>
<dbReference type="OMA" id="NYDYMTG"/>
<dbReference type="InterPro" id="IPR005142">
    <property type="entry name" value="eRF1_3"/>
</dbReference>
<dbReference type="Proteomes" id="UP000222542">
    <property type="component" value="Unassembled WGS sequence"/>
</dbReference>
<dbReference type="InterPro" id="IPR004403">
    <property type="entry name" value="Peptide_chain-rel_eRF1/aRF1"/>
</dbReference>
<feature type="domain" description="eRF1" evidence="1">
    <location>
        <begin position="32"/>
        <end position="93"/>
    </location>
</feature>
<dbReference type="PANTHER" id="PTHR10113">
    <property type="entry name" value="PEPTIDE CHAIN RELEASE FACTOR SUBUNIT 1"/>
    <property type="match status" value="1"/>
</dbReference>
<comment type="caution">
    <text evidence="2">The sequence shown here is derived from an EMBL/GenBank/DDBJ whole genome shotgun (WGS) entry which is preliminary data.</text>
</comment>
<dbReference type="EMBL" id="AYRZ02000010">
    <property type="protein sequence ID" value="PHT70912.1"/>
    <property type="molecule type" value="Genomic_DNA"/>
</dbReference>
<accession>A0A2G2YME3</accession>
<dbReference type="AlphaFoldDB" id="A0A2G2YME3"/>
<keyword evidence="3" id="KW-1185">Reference proteome</keyword>
<reference evidence="2 3" key="2">
    <citation type="journal article" date="2017" name="Genome Biol.">
        <title>New reference genome sequences of hot pepper reveal the massive evolution of plant disease-resistance genes by retroduplication.</title>
        <authorList>
            <person name="Kim S."/>
            <person name="Park J."/>
            <person name="Yeom S.I."/>
            <person name="Kim Y.M."/>
            <person name="Seo E."/>
            <person name="Kim K.T."/>
            <person name="Kim M.S."/>
            <person name="Lee J.M."/>
            <person name="Cheong K."/>
            <person name="Shin H.S."/>
            <person name="Kim S.B."/>
            <person name="Han K."/>
            <person name="Lee J."/>
            <person name="Park M."/>
            <person name="Lee H.A."/>
            <person name="Lee H.Y."/>
            <person name="Lee Y."/>
            <person name="Oh S."/>
            <person name="Lee J.H."/>
            <person name="Choi E."/>
            <person name="Choi E."/>
            <person name="Lee S.E."/>
            <person name="Jeon J."/>
            <person name="Kim H."/>
            <person name="Choi G."/>
            <person name="Song H."/>
            <person name="Lee J."/>
            <person name="Lee S.C."/>
            <person name="Kwon J.K."/>
            <person name="Lee H.Y."/>
            <person name="Koo N."/>
            <person name="Hong Y."/>
            <person name="Kim R.W."/>
            <person name="Kang W.H."/>
            <person name="Huh J.H."/>
            <person name="Kang B.C."/>
            <person name="Yang T.J."/>
            <person name="Lee Y.H."/>
            <person name="Bennetzen J.L."/>
            <person name="Choi D."/>
        </authorList>
    </citation>
    <scope>NUCLEOTIDE SEQUENCE [LARGE SCALE GENOMIC DNA]</scope>
    <source>
        <strain evidence="3">cv. CM334</strain>
    </source>
</reference>
<reference evidence="2 3" key="1">
    <citation type="journal article" date="2014" name="Nat. Genet.">
        <title>Genome sequence of the hot pepper provides insights into the evolution of pungency in Capsicum species.</title>
        <authorList>
            <person name="Kim S."/>
            <person name="Park M."/>
            <person name="Yeom S.I."/>
            <person name="Kim Y.M."/>
            <person name="Lee J.M."/>
            <person name="Lee H.A."/>
            <person name="Seo E."/>
            <person name="Choi J."/>
            <person name="Cheong K."/>
            <person name="Kim K.T."/>
            <person name="Jung K."/>
            <person name="Lee G.W."/>
            <person name="Oh S.K."/>
            <person name="Bae C."/>
            <person name="Kim S.B."/>
            <person name="Lee H.Y."/>
            <person name="Kim S.Y."/>
            <person name="Kim M.S."/>
            <person name="Kang B.C."/>
            <person name="Jo Y.D."/>
            <person name="Yang H.B."/>
            <person name="Jeong H.J."/>
            <person name="Kang W.H."/>
            <person name="Kwon J.K."/>
            <person name="Shin C."/>
            <person name="Lim J.Y."/>
            <person name="Park J.H."/>
            <person name="Huh J.H."/>
            <person name="Kim J.S."/>
            <person name="Kim B.D."/>
            <person name="Cohen O."/>
            <person name="Paran I."/>
            <person name="Suh M.C."/>
            <person name="Lee S.B."/>
            <person name="Kim Y.K."/>
            <person name="Shin Y."/>
            <person name="Noh S.J."/>
            <person name="Park J."/>
            <person name="Seo Y.S."/>
            <person name="Kwon S.Y."/>
            <person name="Kim H.A."/>
            <person name="Park J.M."/>
            <person name="Kim H.J."/>
            <person name="Choi S.B."/>
            <person name="Bosland P.W."/>
            <person name="Reeves G."/>
            <person name="Jo S.H."/>
            <person name="Lee B.W."/>
            <person name="Cho H.T."/>
            <person name="Choi H.S."/>
            <person name="Lee M.S."/>
            <person name="Yu Y."/>
            <person name="Do Choi Y."/>
            <person name="Park B.S."/>
            <person name="van Deynze A."/>
            <person name="Ashrafi H."/>
            <person name="Hill T."/>
            <person name="Kim W.T."/>
            <person name="Pai H.S."/>
            <person name="Ahn H.K."/>
            <person name="Yeam I."/>
            <person name="Giovannoni J.J."/>
            <person name="Rose J.K."/>
            <person name="Sorensen I."/>
            <person name="Lee S.J."/>
            <person name="Kim R.W."/>
            <person name="Choi I.Y."/>
            <person name="Choi B.S."/>
            <person name="Lim J.S."/>
            <person name="Lee Y.H."/>
            <person name="Choi D."/>
        </authorList>
    </citation>
    <scope>NUCLEOTIDE SEQUENCE [LARGE SCALE GENOMIC DNA]</scope>
    <source>
        <strain evidence="3">cv. CM334</strain>
    </source>
</reference>
<dbReference type="Pfam" id="PF03465">
    <property type="entry name" value="eRF1_3"/>
    <property type="match status" value="1"/>
</dbReference>
<protein>
    <recommendedName>
        <fullName evidence="1">eRF1 domain-containing protein</fullName>
    </recommendedName>
</protein>
<evidence type="ECO:0000259" key="1">
    <source>
        <dbReference type="Pfam" id="PF03465"/>
    </source>
</evidence>
<dbReference type="Gene3D" id="3.30.1330.30">
    <property type="match status" value="1"/>
</dbReference>
<dbReference type="InterPro" id="IPR029064">
    <property type="entry name" value="Ribosomal_eL30-like_sf"/>
</dbReference>
<organism evidence="2 3">
    <name type="scientific">Capsicum annuum</name>
    <name type="common">Capsicum pepper</name>
    <dbReference type="NCBI Taxonomy" id="4072"/>
    <lineage>
        <taxon>Eukaryota</taxon>
        <taxon>Viridiplantae</taxon>
        <taxon>Streptophyta</taxon>
        <taxon>Embryophyta</taxon>
        <taxon>Tracheophyta</taxon>
        <taxon>Spermatophyta</taxon>
        <taxon>Magnoliopsida</taxon>
        <taxon>eudicotyledons</taxon>
        <taxon>Gunneridae</taxon>
        <taxon>Pentapetalae</taxon>
        <taxon>asterids</taxon>
        <taxon>lamiids</taxon>
        <taxon>Solanales</taxon>
        <taxon>Solanaceae</taxon>
        <taxon>Solanoideae</taxon>
        <taxon>Capsiceae</taxon>
        <taxon>Capsicum</taxon>
    </lineage>
</organism>
<gene>
    <name evidence="2" type="ORF">T459_26016</name>
</gene>